<sequence>MDGEDGLRERVFVTPERAARMQGAAILAIRNPRGDERTTPRIPGAVDVDLPSELAAPGGGTRGSRPLPEIAELQRHARGWGLRQGQSVIVYDHDRGLVAGRAWWVLRWAGIADVRMLDGGFPAWVAAGLPVVHRAPAPQPGDVVLSAGHLPVLDEDGSLAMARSGVLLDSRVRPNYIGGAVPPGAPARGHIPGALSAPAADNFTEPGPFADAATLRHLYAALGADGTRPVGVYCGAGISAAVNVAALASLGIEAAMYPGSWSAWSADPARPVVVGGRPE</sequence>
<dbReference type="Gene3D" id="3.40.250.10">
    <property type="entry name" value="Rhodanese-like domain"/>
    <property type="match status" value="2"/>
</dbReference>
<dbReference type="PROSITE" id="PS50206">
    <property type="entry name" value="RHODANESE_3"/>
    <property type="match status" value="2"/>
</dbReference>
<keyword evidence="2" id="KW-0677">Repeat</keyword>
<dbReference type="PANTHER" id="PTHR11364:SF27">
    <property type="entry name" value="SULFURTRANSFERASE"/>
    <property type="match status" value="1"/>
</dbReference>
<evidence type="ECO:0000313" key="6">
    <source>
        <dbReference type="Proteomes" id="UP000245765"/>
    </source>
</evidence>
<dbReference type="InterPro" id="IPR036873">
    <property type="entry name" value="Rhodanese-like_dom_sf"/>
</dbReference>
<dbReference type="CDD" id="cd01448">
    <property type="entry name" value="TST_Repeat_1"/>
    <property type="match status" value="1"/>
</dbReference>
<feature type="region of interest" description="Disordered" evidence="3">
    <location>
        <begin position="33"/>
        <end position="66"/>
    </location>
</feature>
<proteinExistence type="predicted"/>
<dbReference type="SMART" id="SM00450">
    <property type="entry name" value="RHOD"/>
    <property type="match status" value="2"/>
</dbReference>
<dbReference type="SUPFAM" id="SSF52821">
    <property type="entry name" value="Rhodanese/Cell cycle control phosphatase"/>
    <property type="match status" value="2"/>
</dbReference>
<dbReference type="InterPro" id="IPR045078">
    <property type="entry name" value="TST/MPST-like"/>
</dbReference>
<dbReference type="GO" id="GO:0004792">
    <property type="term" value="F:thiosulfate-cyanide sulfurtransferase activity"/>
    <property type="evidence" value="ECO:0007669"/>
    <property type="project" value="TreeGrafter"/>
</dbReference>
<dbReference type="Pfam" id="PF00581">
    <property type="entry name" value="Rhodanese"/>
    <property type="match status" value="2"/>
</dbReference>
<evidence type="ECO:0000256" key="2">
    <source>
        <dbReference type="ARBA" id="ARBA00022737"/>
    </source>
</evidence>
<dbReference type="EMBL" id="QGNA01000005">
    <property type="protein sequence ID" value="PWS34872.1"/>
    <property type="molecule type" value="Genomic_DNA"/>
</dbReference>
<gene>
    <name evidence="5" type="ORF">DFH01_21205</name>
</gene>
<evidence type="ECO:0000256" key="1">
    <source>
        <dbReference type="ARBA" id="ARBA00022679"/>
    </source>
</evidence>
<evidence type="ECO:0000313" key="5">
    <source>
        <dbReference type="EMBL" id="PWS34872.1"/>
    </source>
</evidence>
<dbReference type="OrthoDB" id="9781034at2"/>
<dbReference type="PANTHER" id="PTHR11364">
    <property type="entry name" value="THIOSULFATE SULFERTANSFERASE"/>
    <property type="match status" value="1"/>
</dbReference>
<dbReference type="InterPro" id="IPR001763">
    <property type="entry name" value="Rhodanese-like_dom"/>
</dbReference>
<dbReference type="RefSeq" id="WP_109872513.1">
    <property type="nucleotide sequence ID" value="NZ_QGNA01000005.1"/>
</dbReference>
<protein>
    <submittedName>
        <fullName evidence="5">Sulfurtransferase</fullName>
    </submittedName>
</protein>
<comment type="caution">
    <text evidence="5">The sequence shown here is derived from an EMBL/GenBank/DDBJ whole genome shotgun (WGS) entry which is preliminary data.</text>
</comment>
<reference evidence="6" key="1">
    <citation type="submission" date="2018-05" db="EMBL/GenBank/DDBJ databases">
        <authorList>
            <person name="Du Z."/>
            <person name="Wang X."/>
        </authorList>
    </citation>
    <scope>NUCLEOTIDE SEQUENCE [LARGE SCALE GENOMIC DNA]</scope>
    <source>
        <strain evidence="6">CQN31</strain>
    </source>
</reference>
<name>A0A317F8R8_9PROT</name>
<keyword evidence="6" id="KW-1185">Reference proteome</keyword>
<feature type="domain" description="Rhodanese" evidence="4">
    <location>
        <begin position="161"/>
        <end position="273"/>
    </location>
</feature>
<keyword evidence="1 5" id="KW-0808">Transferase</keyword>
<evidence type="ECO:0000256" key="3">
    <source>
        <dbReference type="SAM" id="MobiDB-lite"/>
    </source>
</evidence>
<feature type="domain" description="Rhodanese" evidence="4">
    <location>
        <begin position="20"/>
        <end position="133"/>
    </location>
</feature>
<dbReference type="Proteomes" id="UP000245765">
    <property type="component" value="Unassembled WGS sequence"/>
</dbReference>
<dbReference type="AlphaFoldDB" id="A0A317F8R8"/>
<accession>A0A317F8R8</accession>
<organism evidence="5 6">
    <name type="scientific">Falsiroseomonas bella</name>
    <dbReference type="NCBI Taxonomy" id="2184016"/>
    <lineage>
        <taxon>Bacteria</taxon>
        <taxon>Pseudomonadati</taxon>
        <taxon>Pseudomonadota</taxon>
        <taxon>Alphaproteobacteria</taxon>
        <taxon>Acetobacterales</taxon>
        <taxon>Roseomonadaceae</taxon>
        <taxon>Falsiroseomonas</taxon>
    </lineage>
</organism>
<evidence type="ECO:0000259" key="4">
    <source>
        <dbReference type="PROSITE" id="PS50206"/>
    </source>
</evidence>